<evidence type="ECO:0000313" key="2">
    <source>
        <dbReference type="Proteomes" id="UP000299102"/>
    </source>
</evidence>
<gene>
    <name evidence="1" type="ORF">EVAR_91498_1</name>
</gene>
<accession>A0A4C1VCF3</accession>
<dbReference type="Proteomes" id="UP000299102">
    <property type="component" value="Unassembled WGS sequence"/>
</dbReference>
<name>A0A4C1VCF3_EUMVA</name>
<dbReference type="EMBL" id="BGZK01000312">
    <property type="protein sequence ID" value="GBP35947.1"/>
    <property type="molecule type" value="Genomic_DNA"/>
</dbReference>
<evidence type="ECO:0000313" key="1">
    <source>
        <dbReference type="EMBL" id="GBP35947.1"/>
    </source>
</evidence>
<proteinExistence type="predicted"/>
<reference evidence="1 2" key="1">
    <citation type="journal article" date="2019" name="Commun. Biol.">
        <title>The bagworm genome reveals a unique fibroin gene that provides high tensile strength.</title>
        <authorList>
            <person name="Kono N."/>
            <person name="Nakamura H."/>
            <person name="Ohtoshi R."/>
            <person name="Tomita M."/>
            <person name="Numata K."/>
            <person name="Arakawa K."/>
        </authorList>
    </citation>
    <scope>NUCLEOTIDE SEQUENCE [LARGE SCALE GENOMIC DNA]</scope>
</reference>
<comment type="caution">
    <text evidence="1">The sequence shown here is derived from an EMBL/GenBank/DDBJ whole genome shotgun (WGS) entry which is preliminary data.</text>
</comment>
<sequence length="106" mass="12594">MKRYRVKADYPKFGRAGHGGLEFRLCRIRNKDVMYLLESSVVNALRDYFTNSRKAGLKQALREVLRARRIIVEWERRKAFGGPLSRSVTHRYVTRRYTFKVTPSRN</sequence>
<keyword evidence="2" id="KW-1185">Reference proteome</keyword>
<organism evidence="1 2">
    <name type="scientific">Eumeta variegata</name>
    <name type="common">Bagworm moth</name>
    <name type="synonym">Eumeta japonica</name>
    <dbReference type="NCBI Taxonomy" id="151549"/>
    <lineage>
        <taxon>Eukaryota</taxon>
        <taxon>Metazoa</taxon>
        <taxon>Ecdysozoa</taxon>
        <taxon>Arthropoda</taxon>
        <taxon>Hexapoda</taxon>
        <taxon>Insecta</taxon>
        <taxon>Pterygota</taxon>
        <taxon>Neoptera</taxon>
        <taxon>Endopterygota</taxon>
        <taxon>Lepidoptera</taxon>
        <taxon>Glossata</taxon>
        <taxon>Ditrysia</taxon>
        <taxon>Tineoidea</taxon>
        <taxon>Psychidae</taxon>
        <taxon>Oiketicinae</taxon>
        <taxon>Eumeta</taxon>
    </lineage>
</organism>
<protein>
    <submittedName>
        <fullName evidence="1">Uncharacterized protein</fullName>
    </submittedName>
</protein>
<dbReference type="AlphaFoldDB" id="A0A4C1VCF3"/>